<dbReference type="Pfam" id="PF07883">
    <property type="entry name" value="Cupin_2"/>
    <property type="match status" value="1"/>
</dbReference>
<evidence type="ECO:0000259" key="1">
    <source>
        <dbReference type="Pfam" id="PF07883"/>
    </source>
</evidence>
<keyword evidence="3" id="KW-1185">Reference proteome</keyword>
<dbReference type="CDD" id="cd06981">
    <property type="entry name" value="cupin_reut_a1446"/>
    <property type="match status" value="1"/>
</dbReference>
<dbReference type="InterPro" id="IPR013096">
    <property type="entry name" value="Cupin_2"/>
</dbReference>
<proteinExistence type="predicted"/>
<evidence type="ECO:0000313" key="3">
    <source>
        <dbReference type="Proteomes" id="UP000734343"/>
    </source>
</evidence>
<feature type="domain" description="Cupin type-2" evidence="1">
    <location>
        <begin position="39"/>
        <end position="106"/>
    </location>
</feature>
<reference evidence="2 3" key="1">
    <citation type="submission" date="2021-03" db="EMBL/GenBank/DDBJ databases">
        <title>Five novel Rahnella species.</title>
        <authorList>
            <person name="Brady C."/>
            <person name="Asselin J."/>
            <person name="Beer S."/>
            <person name="Bruberg M.B."/>
            <person name="Crampton B."/>
            <person name="Venter S."/>
            <person name="Arnold D."/>
            <person name="Denman S."/>
        </authorList>
    </citation>
    <scope>NUCLEOTIDE SEQUENCE [LARGE SCALE GENOMIC DNA]</scope>
    <source>
        <strain evidence="2 3">H11b</strain>
    </source>
</reference>
<evidence type="ECO:0000313" key="2">
    <source>
        <dbReference type="EMBL" id="MBU9856103.1"/>
    </source>
</evidence>
<accession>A0ABS6LWT5</accession>
<organism evidence="2 3">
    <name type="scientific">Rahnella bonaserana</name>
    <dbReference type="NCBI Taxonomy" id="2816248"/>
    <lineage>
        <taxon>Bacteria</taxon>
        <taxon>Pseudomonadati</taxon>
        <taxon>Pseudomonadota</taxon>
        <taxon>Gammaproteobacteria</taxon>
        <taxon>Enterobacterales</taxon>
        <taxon>Yersiniaceae</taxon>
        <taxon>Rahnella</taxon>
    </lineage>
</organism>
<sequence length="119" mass="13501">MVTNLFRDFPVNAQEGNEETFESLLMKPDMRIERIISTGQASPPGFWYSQPQSEWVAVLQGSAALKFENEKEVRVLNSGDFINIPALCRHRVEWTSADEPTIWLAIHYAEETSKTAGEV</sequence>
<comment type="caution">
    <text evidence="2">The sequence shown here is derived from an EMBL/GenBank/DDBJ whole genome shotgun (WGS) entry which is preliminary data.</text>
</comment>
<protein>
    <submittedName>
        <fullName evidence="2">Cupin domain-containing protein</fullName>
    </submittedName>
</protein>
<gene>
    <name evidence="2" type="ORF">J1778_12525</name>
</gene>
<dbReference type="RefSeq" id="WP_217173440.1">
    <property type="nucleotide sequence ID" value="NZ_CP126169.1"/>
</dbReference>
<dbReference type="Proteomes" id="UP000734343">
    <property type="component" value="Unassembled WGS sequence"/>
</dbReference>
<name>A0ABS6LWT5_9GAMM</name>
<dbReference type="EMBL" id="JAFMOW010000062">
    <property type="protein sequence ID" value="MBU9856103.1"/>
    <property type="molecule type" value="Genomic_DNA"/>
</dbReference>